<dbReference type="Gene3D" id="2.40.50.140">
    <property type="entry name" value="Nucleic acid-binding proteins"/>
    <property type="match status" value="1"/>
</dbReference>
<gene>
    <name evidence="6" type="primary">rpl2</name>
    <name evidence="10" type="ORF">ENM78_04555</name>
</gene>
<dbReference type="PIRSF" id="PIRSF002158">
    <property type="entry name" value="Ribosomal_L2"/>
    <property type="match status" value="1"/>
</dbReference>
<dbReference type="Pfam" id="PF00181">
    <property type="entry name" value="Ribosomal_L2_N"/>
    <property type="match status" value="1"/>
</dbReference>
<organism evidence="10">
    <name type="scientific">Fervidicoccus fontis</name>
    <dbReference type="NCBI Taxonomy" id="683846"/>
    <lineage>
        <taxon>Archaea</taxon>
        <taxon>Thermoproteota</taxon>
        <taxon>Thermoprotei</taxon>
        <taxon>Fervidicoccales</taxon>
        <taxon>Fervidicoccaceae</taxon>
        <taxon>Fervidicoccus</taxon>
    </lineage>
</organism>
<feature type="domain" description="Large ribosomal subunit protein uL2 C-terminal" evidence="8">
    <location>
        <begin position="88"/>
        <end position="221"/>
    </location>
</feature>
<comment type="similarity">
    <text evidence="1 6">Belongs to the universal ribosomal protein uL2 family.</text>
</comment>
<dbReference type="InterPro" id="IPR022669">
    <property type="entry name" value="Ribosomal_uL2_C"/>
</dbReference>
<dbReference type="SUPFAM" id="SSF50249">
    <property type="entry name" value="Nucleic acid-binding proteins"/>
    <property type="match status" value="1"/>
</dbReference>
<proteinExistence type="inferred from homology"/>
<dbReference type="InterPro" id="IPR008991">
    <property type="entry name" value="Translation_prot_SH3-like_sf"/>
</dbReference>
<dbReference type="AlphaFoldDB" id="A0A7J3ZLD1"/>
<feature type="compositionally biased region" description="Basic residues" evidence="7">
    <location>
        <begin position="224"/>
        <end position="238"/>
    </location>
</feature>
<dbReference type="PANTHER" id="PTHR13691">
    <property type="entry name" value="RIBOSOMAL PROTEIN L2"/>
    <property type="match status" value="1"/>
</dbReference>
<protein>
    <recommendedName>
        <fullName evidence="6">Large ribosomal subunit protein uL2</fullName>
    </recommendedName>
</protein>
<dbReference type="PANTHER" id="PTHR13691:SF16">
    <property type="entry name" value="LARGE RIBOSOMAL SUBUNIT PROTEIN UL2"/>
    <property type="match status" value="1"/>
</dbReference>
<dbReference type="SUPFAM" id="SSF50104">
    <property type="entry name" value="Translation proteins SH3-like domain"/>
    <property type="match status" value="1"/>
</dbReference>
<evidence type="ECO:0000256" key="5">
    <source>
        <dbReference type="ARBA" id="ARBA00023274"/>
    </source>
</evidence>
<evidence type="ECO:0000313" key="10">
    <source>
        <dbReference type="EMBL" id="HHQ80702.1"/>
    </source>
</evidence>
<dbReference type="GO" id="GO:0003735">
    <property type="term" value="F:structural constituent of ribosome"/>
    <property type="evidence" value="ECO:0007669"/>
    <property type="project" value="InterPro"/>
</dbReference>
<dbReference type="SMART" id="SM01382">
    <property type="entry name" value="Ribosomal_L2_C"/>
    <property type="match status" value="1"/>
</dbReference>
<dbReference type="InterPro" id="IPR014726">
    <property type="entry name" value="Ribosomal_uL2_dom3"/>
</dbReference>
<name>A0A7J3ZLD1_9CREN</name>
<dbReference type="SMART" id="SM01383">
    <property type="entry name" value="Ribosomal_L2"/>
    <property type="match status" value="1"/>
</dbReference>
<evidence type="ECO:0000256" key="4">
    <source>
        <dbReference type="ARBA" id="ARBA00022980"/>
    </source>
</evidence>
<dbReference type="GO" id="GO:0019843">
    <property type="term" value="F:rRNA binding"/>
    <property type="evidence" value="ECO:0007669"/>
    <property type="project" value="UniProtKB-UniRule"/>
</dbReference>
<dbReference type="Pfam" id="PF03947">
    <property type="entry name" value="Ribosomal_L2_C"/>
    <property type="match status" value="1"/>
</dbReference>
<dbReference type="NCBIfam" id="NF007180">
    <property type="entry name" value="PRK09612.1"/>
    <property type="match status" value="1"/>
</dbReference>
<dbReference type="InterPro" id="IPR014722">
    <property type="entry name" value="Rib_uL2_dom2"/>
</dbReference>
<reference evidence="10" key="1">
    <citation type="journal article" date="2020" name="mSystems">
        <title>Genome- and Community-Level Interaction Insights into Carbon Utilization and Element Cycling Functions of Hydrothermarchaeota in Hydrothermal Sediment.</title>
        <authorList>
            <person name="Zhou Z."/>
            <person name="Liu Y."/>
            <person name="Xu W."/>
            <person name="Pan J."/>
            <person name="Luo Z.H."/>
            <person name="Li M."/>
        </authorList>
    </citation>
    <scope>NUCLEOTIDE SEQUENCE [LARGE SCALE GENOMIC DNA]</scope>
    <source>
        <strain evidence="10">SpSt-1116</strain>
    </source>
</reference>
<dbReference type="InterPro" id="IPR002171">
    <property type="entry name" value="Ribosomal_uL2"/>
</dbReference>
<comment type="caution">
    <text evidence="10">The sequence shown here is derived from an EMBL/GenBank/DDBJ whole genome shotgun (WGS) entry which is preliminary data.</text>
</comment>
<feature type="domain" description="Large ribosomal subunit protein uL2 RNA-binding" evidence="9">
    <location>
        <begin position="11"/>
        <end position="82"/>
    </location>
</feature>
<keyword evidence="5 6" id="KW-0687">Ribonucleoprotein</keyword>
<dbReference type="GO" id="GO:0002181">
    <property type="term" value="P:cytoplasmic translation"/>
    <property type="evidence" value="ECO:0007669"/>
    <property type="project" value="TreeGrafter"/>
</dbReference>
<dbReference type="HAMAP" id="MF_01320_A">
    <property type="entry name" value="Ribosomal_uL2_A"/>
    <property type="match status" value="1"/>
</dbReference>
<keyword evidence="3 6" id="KW-0694">RNA-binding</keyword>
<dbReference type="InterPro" id="IPR023672">
    <property type="entry name" value="Ribosomal_uL2_arc_euk"/>
</dbReference>
<dbReference type="InterPro" id="IPR022666">
    <property type="entry name" value="Ribosomal_uL2_RNA-bd_dom"/>
</dbReference>
<keyword evidence="4 6" id="KW-0689">Ribosomal protein</keyword>
<dbReference type="GO" id="GO:0022625">
    <property type="term" value="C:cytosolic large ribosomal subunit"/>
    <property type="evidence" value="ECO:0007669"/>
    <property type="project" value="TreeGrafter"/>
</dbReference>
<evidence type="ECO:0000259" key="9">
    <source>
        <dbReference type="SMART" id="SM01383"/>
    </source>
</evidence>
<dbReference type="InterPro" id="IPR012340">
    <property type="entry name" value="NA-bd_OB-fold"/>
</dbReference>
<feature type="region of interest" description="Disordered" evidence="7">
    <location>
        <begin position="197"/>
        <end position="238"/>
    </location>
</feature>
<accession>A0A7J3ZLD1</accession>
<evidence type="ECO:0000256" key="3">
    <source>
        <dbReference type="ARBA" id="ARBA00022884"/>
    </source>
</evidence>
<evidence type="ECO:0000256" key="1">
    <source>
        <dbReference type="ARBA" id="ARBA00005636"/>
    </source>
</evidence>
<dbReference type="EMBL" id="DRZC01000064">
    <property type="protein sequence ID" value="HHQ80702.1"/>
    <property type="molecule type" value="Genomic_DNA"/>
</dbReference>
<evidence type="ECO:0000259" key="8">
    <source>
        <dbReference type="SMART" id="SM01382"/>
    </source>
</evidence>
<sequence length="238" mass="25532">MGKRILVQRKGRGSPTFRNRGHLRIAPARYPQATNKTLKGIVEEILHEPGRWTPLAKIRLEDGTAFYTPAAEGLYVGQVIKIGPDAEPTNGNILPLSKIPEGMQIFNIEIRPGDGGKLARQAGSYATIASRSGDKVVVVLPSGKTKEINSSARATIGVPAGGGKIEKPLMKAGAAYHKWKPKARKWPIVRGVAMNAASHPWGGGSHQSEGKPTTAARTAPPGRKVGHIAARRTGRRKR</sequence>
<evidence type="ECO:0000256" key="6">
    <source>
        <dbReference type="HAMAP-Rule" id="MF_01320"/>
    </source>
</evidence>
<dbReference type="FunFam" id="4.10.950.10:FF:000002">
    <property type="entry name" value="60S ribosomal protein L2"/>
    <property type="match status" value="1"/>
</dbReference>
<evidence type="ECO:0000256" key="2">
    <source>
        <dbReference type="ARBA" id="ARBA00022730"/>
    </source>
</evidence>
<dbReference type="Gene3D" id="2.30.30.30">
    <property type="match status" value="1"/>
</dbReference>
<comment type="subunit">
    <text evidence="6">Part of the 50S ribosomal subunit. Forms a bridge to the 30S subunit in the 70S ribosome.</text>
</comment>
<evidence type="ECO:0000256" key="7">
    <source>
        <dbReference type="SAM" id="MobiDB-lite"/>
    </source>
</evidence>
<comment type="function">
    <text evidence="6">One of the primary rRNA binding proteins. Required for association of the 30S and 50S subunits to form the 70S ribosome, for tRNA binding and peptide bond formation. It has been suggested to have peptidyltransferase activity; this is somewhat controversial. Makes several contacts with the 16S rRNA in the 70S ribosome.</text>
</comment>
<dbReference type="Gene3D" id="4.10.950.10">
    <property type="entry name" value="Ribosomal protein L2, domain 3"/>
    <property type="match status" value="1"/>
</dbReference>
<keyword evidence="2 6" id="KW-0699">rRNA-binding</keyword>